<accession>A0A448XHL6</accession>
<keyword evidence="2" id="KW-1185">Reference proteome</keyword>
<name>A0A448XHL6_9PLAT</name>
<dbReference type="AlphaFoldDB" id="A0A448XHL6"/>
<dbReference type="Proteomes" id="UP000784294">
    <property type="component" value="Unassembled WGS sequence"/>
</dbReference>
<evidence type="ECO:0000313" key="2">
    <source>
        <dbReference type="Proteomes" id="UP000784294"/>
    </source>
</evidence>
<proteinExistence type="predicted"/>
<evidence type="ECO:0000313" key="1">
    <source>
        <dbReference type="EMBL" id="VEL36808.1"/>
    </source>
</evidence>
<comment type="caution">
    <text evidence="1">The sequence shown here is derived from an EMBL/GenBank/DDBJ whole genome shotgun (WGS) entry which is preliminary data.</text>
</comment>
<organism evidence="1 2">
    <name type="scientific">Protopolystoma xenopodis</name>
    <dbReference type="NCBI Taxonomy" id="117903"/>
    <lineage>
        <taxon>Eukaryota</taxon>
        <taxon>Metazoa</taxon>
        <taxon>Spiralia</taxon>
        <taxon>Lophotrochozoa</taxon>
        <taxon>Platyhelminthes</taxon>
        <taxon>Monogenea</taxon>
        <taxon>Polyopisthocotylea</taxon>
        <taxon>Polystomatidea</taxon>
        <taxon>Polystomatidae</taxon>
        <taxon>Protopolystoma</taxon>
    </lineage>
</organism>
<gene>
    <name evidence="1" type="ORF">PXEA_LOCUS30248</name>
</gene>
<sequence length="69" mass="7369">MSLAVLATEVSDCAAVCDCIDDNGRLNKTQLRAVAGGQVAERIVLATEDLLTEEGGFPCARIDAMKDWQ</sequence>
<dbReference type="EMBL" id="CAAALY010253239">
    <property type="protein sequence ID" value="VEL36808.1"/>
    <property type="molecule type" value="Genomic_DNA"/>
</dbReference>
<protein>
    <submittedName>
        <fullName evidence="1">Uncharacterized protein</fullName>
    </submittedName>
</protein>
<reference evidence="1" key="1">
    <citation type="submission" date="2018-11" db="EMBL/GenBank/DDBJ databases">
        <authorList>
            <consortium name="Pathogen Informatics"/>
        </authorList>
    </citation>
    <scope>NUCLEOTIDE SEQUENCE</scope>
</reference>